<evidence type="ECO:0000313" key="8">
    <source>
        <dbReference type="Proteomes" id="UP000290408"/>
    </source>
</evidence>
<accession>A0A4P6MYR2</accession>
<feature type="chain" id="PRO_5038666621" evidence="5">
    <location>
        <begin position="23"/>
        <end position="518"/>
    </location>
</feature>
<dbReference type="EMBL" id="CP036164">
    <property type="protein sequence ID" value="QBF47135.1"/>
    <property type="molecule type" value="Genomic_DNA"/>
</dbReference>
<evidence type="ECO:0000313" key="7">
    <source>
        <dbReference type="EMBL" id="QBF47135.1"/>
    </source>
</evidence>
<dbReference type="PIRSF" id="PIRSF002741">
    <property type="entry name" value="MppA"/>
    <property type="match status" value="1"/>
</dbReference>
<dbReference type="InterPro" id="IPR039424">
    <property type="entry name" value="SBP_5"/>
</dbReference>
<feature type="domain" description="Solute-binding protein family 5" evidence="6">
    <location>
        <begin position="90"/>
        <end position="428"/>
    </location>
</feature>
<dbReference type="KEGG" id="jli:EXU32_13295"/>
<evidence type="ECO:0000256" key="4">
    <source>
        <dbReference type="ARBA" id="ARBA00022729"/>
    </source>
</evidence>
<dbReference type="GO" id="GO:0042597">
    <property type="term" value="C:periplasmic space"/>
    <property type="evidence" value="ECO:0007669"/>
    <property type="project" value="UniProtKB-ARBA"/>
</dbReference>
<comment type="similarity">
    <text evidence="2">Belongs to the bacterial solute-binding protein 5 family.</text>
</comment>
<dbReference type="Pfam" id="PF00496">
    <property type="entry name" value="SBP_bac_5"/>
    <property type="match status" value="1"/>
</dbReference>
<organism evidence="7 8">
    <name type="scientific">Janibacter limosus</name>
    <dbReference type="NCBI Taxonomy" id="53458"/>
    <lineage>
        <taxon>Bacteria</taxon>
        <taxon>Bacillati</taxon>
        <taxon>Actinomycetota</taxon>
        <taxon>Actinomycetes</taxon>
        <taxon>Micrococcales</taxon>
        <taxon>Intrasporangiaceae</taxon>
        <taxon>Janibacter</taxon>
    </lineage>
</organism>
<evidence type="ECO:0000256" key="1">
    <source>
        <dbReference type="ARBA" id="ARBA00004193"/>
    </source>
</evidence>
<dbReference type="AlphaFoldDB" id="A0A4P6MYR2"/>
<dbReference type="Gene3D" id="3.10.105.10">
    <property type="entry name" value="Dipeptide-binding Protein, Domain 3"/>
    <property type="match status" value="1"/>
</dbReference>
<dbReference type="OrthoDB" id="9796817at2"/>
<evidence type="ECO:0000256" key="5">
    <source>
        <dbReference type="SAM" id="SignalP"/>
    </source>
</evidence>
<evidence type="ECO:0000256" key="3">
    <source>
        <dbReference type="ARBA" id="ARBA00022448"/>
    </source>
</evidence>
<dbReference type="RefSeq" id="WP_130630333.1">
    <property type="nucleotide sequence ID" value="NZ_CP036164.1"/>
</dbReference>
<comment type="subcellular location">
    <subcellularLocation>
        <location evidence="1">Cell membrane</location>
        <topology evidence="1">Lipid-anchor</topology>
    </subcellularLocation>
</comment>
<protein>
    <submittedName>
        <fullName evidence="7">ABC transporter substrate-binding protein</fullName>
    </submittedName>
</protein>
<dbReference type="GO" id="GO:0015833">
    <property type="term" value="P:peptide transport"/>
    <property type="evidence" value="ECO:0007669"/>
    <property type="project" value="TreeGrafter"/>
</dbReference>
<evidence type="ECO:0000259" key="6">
    <source>
        <dbReference type="Pfam" id="PF00496"/>
    </source>
</evidence>
<dbReference type="CDD" id="cd00995">
    <property type="entry name" value="PBP2_NikA_DppA_OppA_like"/>
    <property type="match status" value="1"/>
</dbReference>
<keyword evidence="8" id="KW-1185">Reference proteome</keyword>
<dbReference type="GO" id="GO:1904680">
    <property type="term" value="F:peptide transmembrane transporter activity"/>
    <property type="evidence" value="ECO:0007669"/>
    <property type="project" value="TreeGrafter"/>
</dbReference>
<name>A0A4P6MYR2_9MICO</name>
<dbReference type="InterPro" id="IPR030678">
    <property type="entry name" value="Peptide/Ni-bd"/>
</dbReference>
<dbReference type="Gene3D" id="3.90.76.10">
    <property type="entry name" value="Dipeptide-binding Protein, Domain 1"/>
    <property type="match status" value="1"/>
</dbReference>
<feature type="signal peptide" evidence="5">
    <location>
        <begin position="1"/>
        <end position="22"/>
    </location>
</feature>
<sequence length="518" mass="55264">MTDLTRRSILAAIALSTPLALGACGGDDPTGSTGAAKDGGATGGTLTYVTGPEPVGLDPANLQITAGSGHGGRGYAVFGMLLGVDSEKGEVVPGIADSLESTTDLASWTLKLKDGVKFTDGTPFDAEAVKYNWERHTDPKLGSVQASIAGRIKSMKASDATTLEITLKEPLAQWPSLVAGGLTFIGSPKALKDKGKEFAGSPVGAGPFIFESWRRNDAVEYKPNPDYYAGAPKLEHLTIRSVPDEQQRADTVTSGSDMIARITNPQTAADLKTNGATVHVVDVSGGTTFIMNFQKAPFDDARVREALWLTFDHKDYNETVFGGNATTPTNYFAEGSPYFTPEVKFPEPDLAKAQQLIDEYTKDKGSVSFSIQTQQPGPAEYLQQTFQQLKGVKVKVEQLAGPTQVGNAFSGNFVASTLGIQVVTPAPQFHDEFRTGGSRNFGKYSSEVVDKALAEIEASADLDEQRKGYAKVQEQLIKDHAEMITARVNGMDVLNEGVIVPQWFSDGIPALDRASVGN</sequence>
<dbReference type="PROSITE" id="PS51257">
    <property type="entry name" value="PROKAR_LIPOPROTEIN"/>
    <property type="match status" value="1"/>
</dbReference>
<reference evidence="7 8" key="1">
    <citation type="submission" date="2019-02" db="EMBL/GenBank/DDBJ databases">
        <title>Genomic data mining of an Antarctic deep-sea actinobacterium, Janibacterlimosus P3-3-X1.</title>
        <authorList>
            <person name="Liao L."/>
            <person name="Chen B."/>
        </authorList>
    </citation>
    <scope>NUCLEOTIDE SEQUENCE [LARGE SCALE GENOMIC DNA]</scope>
    <source>
        <strain evidence="7 8">P3-3-X1</strain>
    </source>
</reference>
<dbReference type="PANTHER" id="PTHR30290:SF10">
    <property type="entry name" value="PERIPLASMIC OLIGOPEPTIDE-BINDING PROTEIN-RELATED"/>
    <property type="match status" value="1"/>
</dbReference>
<keyword evidence="4 5" id="KW-0732">Signal</keyword>
<evidence type="ECO:0000256" key="2">
    <source>
        <dbReference type="ARBA" id="ARBA00005695"/>
    </source>
</evidence>
<keyword evidence="3" id="KW-0813">Transport</keyword>
<gene>
    <name evidence="7" type="ORF">EXU32_13295</name>
</gene>
<dbReference type="PROSITE" id="PS01040">
    <property type="entry name" value="SBP_BACTERIAL_5"/>
    <property type="match status" value="1"/>
</dbReference>
<proteinExistence type="inferred from homology"/>
<dbReference type="SUPFAM" id="SSF53850">
    <property type="entry name" value="Periplasmic binding protein-like II"/>
    <property type="match status" value="1"/>
</dbReference>
<dbReference type="Proteomes" id="UP000290408">
    <property type="component" value="Chromosome"/>
</dbReference>
<dbReference type="InterPro" id="IPR023765">
    <property type="entry name" value="SBP_5_CS"/>
</dbReference>
<dbReference type="Gene3D" id="3.40.190.10">
    <property type="entry name" value="Periplasmic binding protein-like II"/>
    <property type="match status" value="1"/>
</dbReference>
<dbReference type="InterPro" id="IPR000914">
    <property type="entry name" value="SBP_5_dom"/>
</dbReference>
<dbReference type="GO" id="GO:0043190">
    <property type="term" value="C:ATP-binding cassette (ABC) transporter complex"/>
    <property type="evidence" value="ECO:0007669"/>
    <property type="project" value="InterPro"/>
</dbReference>
<dbReference type="PANTHER" id="PTHR30290">
    <property type="entry name" value="PERIPLASMIC BINDING COMPONENT OF ABC TRANSPORTER"/>
    <property type="match status" value="1"/>
</dbReference>